<accession>A0A0V1IA64</accession>
<gene>
    <name evidence="1" type="ORF">T4B_5296</name>
</gene>
<organism evidence="1 2">
    <name type="scientific">Trichinella pseudospiralis</name>
    <name type="common">Parasitic roundworm</name>
    <dbReference type="NCBI Taxonomy" id="6337"/>
    <lineage>
        <taxon>Eukaryota</taxon>
        <taxon>Metazoa</taxon>
        <taxon>Ecdysozoa</taxon>
        <taxon>Nematoda</taxon>
        <taxon>Enoplea</taxon>
        <taxon>Dorylaimia</taxon>
        <taxon>Trichinellida</taxon>
        <taxon>Trichinellidae</taxon>
        <taxon>Trichinella</taxon>
    </lineage>
</organism>
<dbReference type="AlphaFoldDB" id="A0A0V1IA64"/>
<comment type="caution">
    <text evidence="1">The sequence shown here is derived from an EMBL/GenBank/DDBJ whole genome shotgun (WGS) entry which is preliminary data.</text>
</comment>
<sequence length="124" mass="13846">MYAHMTERSCEAVDAVQKKSSVSILIHNVLGAICIACKKSKFENTSVAEAKNNEFAFWRQKWQLLKIKLCVEIGAILYGFVICRGKCEYNISKFKGCSVWVFCVNSAVVYDTVASGVCNSCDKQ</sequence>
<proteinExistence type="predicted"/>
<dbReference type="Proteomes" id="UP000054805">
    <property type="component" value="Unassembled WGS sequence"/>
</dbReference>
<dbReference type="EMBL" id="JYDS01000269">
    <property type="protein sequence ID" value="KRZ19702.1"/>
    <property type="molecule type" value="Genomic_DNA"/>
</dbReference>
<keyword evidence="2" id="KW-1185">Reference proteome</keyword>
<name>A0A0V1IA64_TRIPS</name>
<evidence type="ECO:0000313" key="2">
    <source>
        <dbReference type="Proteomes" id="UP000054805"/>
    </source>
</evidence>
<protein>
    <submittedName>
        <fullName evidence="1">Uncharacterized protein</fullName>
    </submittedName>
</protein>
<evidence type="ECO:0000313" key="1">
    <source>
        <dbReference type="EMBL" id="KRZ19702.1"/>
    </source>
</evidence>
<reference evidence="1 2" key="1">
    <citation type="submission" date="2015-01" db="EMBL/GenBank/DDBJ databases">
        <title>Evolution of Trichinella species and genotypes.</title>
        <authorList>
            <person name="Korhonen P.K."/>
            <person name="Edoardo P."/>
            <person name="Giuseppe L.R."/>
            <person name="Gasser R.B."/>
        </authorList>
    </citation>
    <scope>NUCLEOTIDE SEQUENCE [LARGE SCALE GENOMIC DNA]</scope>
    <source>
        <strain evidence="1">ISS588</strain>
    </source>
</reference>